<sequence length="163" mass="18088">MNGIGITLRALHDGERDLETDLLAVAERHRTEHEVHHVATDVARWSREHAARLAALGPDHGVELSGPRDHTAPGALTALREKAAQALGRRPETGLLLLQDLRDLHLAAVRNSLHWEMLAQTAQATRDRALLGLATDCHPRTLRQMRWTNTMIKVLSPQLLVSV</sequence>
<dbReference type="RefSeq" id="WP_163087569.1">
    <property type="nucleotide sequence ID" value="NZ_JAAGNA010000305.1"/>
</dbReference>
<protein>
    <submittedName>
        <fullName evidence="1">Uncharacterized protein</fullName>
    </submittedName>
</protein>
<accession>A0A9X5HBF2</accession>
<gene>
    <name evidence="1" type="ORF">G3I18_08805</name>
</gene>
<dbReference type="EMBL" id="JAAGNA010000305">
    <property type="protein sequence ID" value="NEC48678.1"/>
    <property type="molecule type" value="Genomic_DNA"/>
</dbReference>
<evidence type="ECO:0000313" key="2">
    <source>
        <dbReference type="Proteomes" id="UP000471745"/>
    </source>
</evidence>
<organism evidence="1 2">
    <name type="scientific">Actinospica acidiphila</name>
    <dbReference type="NCBI Taxonomy" id="304899"/>
    <lineage>
        <taxon>Bacteria</taxon>
        <taxon>Bacillati</taxon>
        <taxon>Actinomycetota</taxon>
        <taxon>Actinomycetes</taxon>
        <taxon>Catenulisporales</taxon>
        <taxon>Actinospicaceae</taxon>
        <taxon>Actinospica</taxon>
    </lineage>
</organism>
<proteinExistence type="predicted"/>
<name>A0A9X5HBF2_9ACTN</name>
<dbReference type="Proteomes" id="UP000471745">
    <property type="component" value="Unassembled WGS sequence"/>
</dbReference>
<dbReference type="AlphaFoldDB" id="A0A9X5HBF2"/>
<reference evidence="1 2" key="1">
    <citation type="submission" date="2020-01" db="EMBL/GenBank/DDBJ databases">
        <title>Insect and environment-associated Actinomycetes.</title>
        <authorList>
            <person name="Currrie C."/>
            <person name="Chevrette M."/>
            <person name="Carlson C."/>
            <person name="Stubbendieck R."/>
            <person name="Wendt-Pienkowski E."/>
        </authorList>
    </citation>
    <scope>NUCLEOTIDE SEQUENCE [LARGE SCALE GENOMIC DNA]</scope>
    <source>
        <strain evidence="1 2">SID8189</strain>
    </source>
</reference>
<comment type="caution">
    <text evidence="1">The sequence shown here is derived from an EMBL/GenBank/DDBJ whole genome shotgun (WGS) entry which is preliminary data.</text>
</comment>
<evidence type="ECO:0000313" key="1">
    <source>
        <dbReference type="EMBL" id="NEC48678.1"/>
    </source>
</evidence>
<keyword evidence="2" id="KW-1185">Reference proteome</keyword>